<dbReference type="AlphaFoldDB" id="A0A7Y6IVM2"/>
<keyword evidence="18" id="KW-1185">Reference proteome</keyword>
<feature type="domain" description="Maltokinase N-terminal cap" evidence="16">
    <location>
        <begin position="9"/>
        <end position="101"/>
    </location>
</feature>
<gene>
    <name evidence="17" type="ORF">HT134_34630</name>
</gene>
<dbReference type="SUPFAM" id="SSF56112">
    <property type="entry name" value="Protein kinase-like (PK-like)"/>
    <property type="match status" value="1"/>
</dbReference>
<evidence type="ECO:0000256" key="6">
    <source>
        <dbReference type="ARBA" id="ARBA00022600"/>
    </source>
</evidence>
<evidence type="ECO:0000256" key="12">
    <source>
        <dbReference type="ARBA" id="ARBA00023277"/>
    </source>
</evidence>
<dbReference type="InterPro" id="IPR011009">
    <property type="entry name" value="Kinase-like_dom_sf"/>
</dbReference>
<reference evidence="17 18" key="1">
    <citation type="submission" date="2020-06" db="EMBL/GenBank/DDBJ databases">
        <authorList>
            <person name="Chanama M."/>
        </authorList>
    </citation>
    <scope>NUCLEOTIDE SEQUENCE [LARGE SCALE GENOMIC DNA]</scope>
    <source>
        <strain evidence="17 18">TBRC6557</strain>
    </source>
</reference>
<dbReference type="EMBL" id="JABWGO010000011">
    <property type="protein sequence ID" value="NUW45222.1"/>
    <property type="molecule type" value="Genomic_DNA"/>
</dbReference>
<evidence type="ECO:0000256" key="7">
    <source>
        <dbReference type="ARBA" id="ARBA00022679"/>
    </source>
</evidence>
<dbReference type="RefSeq" id="WP_175604698.1">
    <property type="nucleotide sequence ID" value="NZ_JABWGO010000011.1"/>
</dbReference>
<evidence type="ECO:0000313" key="17">
    <source>
        <dbReference type="EMBL" id="NUW45222.1"/>
    </source>
</evidence>
<comment type="subunit">
    <text evidence="3">Monomer.</text>
</comment>
<evidence type="ECO:0000259" key="16">
    <source>
        <dbReference type="Pfam" id="PF18085"/>
    </source>
</evidence>
<keyword evidence="9" id="KW-0418">Kinase</keyword>
<keyword evidence="7 17" id="KW-0808">Transferase</keyword>
<evidence type="ECO:0000256" key="13">
    <source>
        <dbReference type="ARBA" id="ARBA00031251"/>
    </source>
</evidence>
<accession>A0A7Y6IVM2</accession>
<comment type="caution">
    <text evidence="17">The sequence shown here is derived from an EMBL/GenBank/DDBJ whole genome shotgun (WGS) entry which is preliminary data.</text>
</comment>
<comment type="pathway">
    <text evidence="1">Glycan biosynthesis; glycogen biosynthesis.</text>
</comment>
<dbReference type="Proteomes" id="UP000546126">
    <property type="component" value="Unassembled WGS sequence"/>
</dbReference>
<dbReference type="Pfam" id="PF18085">
    <property type="entry name" value="Mak_N_cap"/>
    <property type="match status" value="1"/>
</dbReference>
<name>A0A7Y6IVM2_9ACTN</name>
<evidence type="ECO:0000259" key="15">
    <source>
        <dbReference type="Pfam" id="PF01636"/>
    </source>
</evidence>
<evidence type="ECO:0000256" key="3">
    <source>
        <dbReference type="ARBA" id="ARBA00011245"/>
    </source>
</evidence>
<evidence type="ECO:0000256" key="11">
    <source>
        <dbReference type="ARBA" id="ARBA00023056"/>
    </source>
</evidence>
<dbReference type="GO" id="GO:0005524">
    <property type="term" value="F:ATP binding"/>
    <property type="evidence" value="ECO:0007669"/>
    <property type="project" value="UniProtKB-KW"/>
</dbReference>
<protein>
    <recommendedName>
        <fullName evidence="5">Maltokinase</fullName>
        <ecNumber evidence="4">2.7.1.175</ecNumber>
    </recommendedName>
    <alternativeName>
        <fullName evidence="13">Maltose-1-phosphate synthase</fullName>
    </alternativeName>
</protein>
<sequence>MLEELLAAWIGRQRWFGGKGRPIDRVSIDSDATIEAGDPGLRHLVVSVWQDGTRDRYQVLLGLRSDLPDRLKHALIGVHGPYSFTDGPSLDEWYAYDAVHDVELTPWLLECMGRDCDWGTVRFRHLPGVEIDTSLRSLVLGAEQSNTSLVYGDAYICKLFRRLVPGVNPELEIITALAERHAPHIAQPYGWVETDLDGTPTTLAITQEFLSNSNDGWDLALASVRDLYAMPFEDGYGEPAAVSAADAGGDFAGESFRLGCATARVHQELAAAFPTDVIEVPEVKRMAEGFRRRLARAVAEVPELREHVGAIEAAYHRVEELTTEVPVQRVHGDYHLGQVMRTNTDWVVLDFEGEPGQPLAERRALSSPLRDVAGMLRSFDYAARHLLADRPDAASLEPRAEDWAARNRAAFLDGYADGGGAVSPADAALLKAFETAKAVYEVVYEARNRPTWVGIPLAAFRRTGL</sequence>
<organism evidence="17 18">
    <name type="scientific">Nonomuraea rhodomycinica</name>
    <dbReference type="NCBI Taxonomy" id="1712872"/>
    <lineage>
        <taxon>Bacteria</taxon>
        <taxon>Bacillati</taxon>
        <taxon>Actinomycetota</taxon>
        <taxon>Actinomycetes</taxon>
        <taxon>Streptosporangiales</taxon>
        <taxon>Streptosporangiaceae</taxon>
        <taxon>Nonomuraea</taxon>
    </lineage>
</organism>
<keyword evidence="10" id="KW-0067">ATP-binding</keyword>
<evidence type="ECO:0000256" key="5">
    <source>
        <dbReference type="ARBA" id="ARBA00013882"/>
    </source>
</evidence>
<keyword evidence="8" id="KW-0547">Nucleotide-binding</keyword>
<feature type="domain" description="Aminoglycoside phosphotransferase" evidence="15">
    <location>
        <begin position="141"/>
        <end position="390"/>
    </location>
</feature>
<proteinExistence type="inferred from homology"/>
<keyword evidence="6" id="KW-0321">Glycogen metabolism</keyword>
<dbReference type="GO" id="GO:0016301">
    <property type="term" value="F:kinase activity"/>
    <property type="evidence" value="ECO:0007669"/>
    <property type="project" value="UniProtKB-KW"/>
</dbReference>
<dbReference type="InterPro" id="IPR002575">
    <property type="entry name" value="Aminoglycoside_PTrfase"/>
</dbReference>
<comment type="catalytic activity">
    <reaction evidence="14">
        <text>D-maltose + ATP = alpha-maltose 1-phosphate + ADP + H(+)</text>
        <dbReference type="Rhea" id="RHEA:31915"/>
        <dbReference type="ChEBI" id="CHEBI:15378"/>
        <dbReference type="ChEBI" id="CHEBI:17306"/>
        <dbReference type="ChEBI" id="CHEBI:30616"/>
        <dbReference type="ChEBI" id="CHEBI:63576"/>
        <dbReference type="ChEBI" id="CHEBI:456216"/>
        <dbReference type="EC" id="2.7.1.175"/>
    </reaction>
</comment>
<evidence type="ECO:0000256" key="1">
    <source>
        <dbReference type="ARBA" id="ARBA00004964"/>
    </source>
</evidence>
<evidence type="ECO:0000256" key="2">
    <source>
        <dbReference type="ARBA" id="ARBA00006219"/>
    </source>
</evidence>
<evidence type="ECO:0000256" key="14">
    <source>
        <dbReference type="ARBA" id="ARBA00049067"/>
    </source>
</evidence>
<keyword evidence="12" id="KW-0119">Carbohydrate metabolism</keyword>
<evidence type="ECO:0000256" key="10">
    <source>
        <dbReference type="ARBA" id="ARBA00022840"/>
    </source>
</evidence>
<dbReference type="UniPathway" id="UPA00164"/>
<dbReference type="InterPro" id="IPR040999">
    <property type="entry name" value="Mak_N_cap"/>
</dbReference>
<dbReference type="GO" id="GO:0005978">
    <property type="term" value="P:glycogen biosynthetic process"/>
    <property type="evidence" value="ECO:0007669"/>
    <property type="project" value="UniProtKB-UniPathway"/>
</dbReference>
<evidence type="ECO:0000313" key="18">
    <source>
        <dbReference type="Proteomes" id="UP000546126"/>
    </source>
</evidence>
<dbReference type="Pfam" id="PF01636">
    <property type="entry name" value="APH"/>
    <property type="match status" value="1"/>
</dbReference>
<dbReference type="EC" id="2.7.1.175" evidence="4"/>
<comment type="similarity">
    <text evidence="2">Belongs to the aminoglycoside phosphotransferase family.</text>
</comment>
<evidence type="ECO:0000256" key="9">
    <source>
        <dbReference type="ARBA" id="ARBA00022777"/>
    </source>
</evidence>
<evidence type="ECO:0000256" key="8">
    <source>
        <dbReference type="ARBA" id="ARBA00022741"/>
    </source>
</evidence>
<evidence type="ECO:0000256" key="4">
    <source>
        <dbReference type="ARBA" id="ARBA00011962"/>
    </source>
</evidence>
<keyword evidence="11" id="KW-0320">Glycogen biosynthesis</keyword>
<dbReference type="Gene3D" id="3.90.1200.10">
    <property type="match status" value="1"/>
</dbReference>